<sequence>MDAEIDSIRASIDRLGLDGGSVMRLRLGTPSDSEMVEFRRAAELKMRWAIARMRTGVSDDRVKGAVLLEEAREYDPENPLLAVIQASYLDMAGFRSNAVRALEAFDREQGVSDLIDLMRLRKHEREWKVSGEPEPLEKATRVADEIASRGGGWPEAPPWLRFERARLEFLQDSLDVATLDAQRVVAQIAQGAPPDTLTEFQARLLLGAIEVRNLEFARADSIFEGALTLGRQSAQTRELASMLAVPWDLWSFDEQAAYDRSLDRKEDVRRFWLSHDPILATTKVRELQVEYYRRAAEAWFALSGVDLSTPGPWTEPGRAMIRFGRPTLWRRLGARPLQGFAGGVLNYDVNQTWVFDYRMRTDAGLSRGEIVFQDVSGLLHFTTTDSLRGPGWPTYVYNLDFDGRAYHMNETASRFRDWDGRTRLVLSFDTLLPNYSIRYPLQGFYFDGTGSVETAILRKRQDDLWTPTNVLTVDLDSETSLTREREFRRRSGTAGITGVERGVYRIAALLRLRDERGRTVAIAVDNGEAIAIPGYGWRDLEASDLLLTAHTEGMIQDEIERKVRDDLVVFGPDPTKFEVVPRASNRFFQGEDLAFYLEVYNLDLRSEVAVADVTTTLQRLAPDGSVVYSVALTASSANLTKYKVSQWNIGRSLGLGELEPGDYNLVIEIFDRQARQRLEREAGFRIVTPDEMIDLYNWKRLEPPAASLVRP</sequence>
<gene>
    <name evidence="1" type="ORF">KC729_05545</name>
</gene>
<evidence type="ECO:0000313" key="2">
    <source>
        <dbReference type="Proteomes" id="UP000697710"/>
    </source>
</evidence>
<name>A0A956LXG6_UNCEI</name>
<dbReference type="EMBL" id="JAGQHR010000113">
    <property type="protein sequence ID" value="MCA9727128.1"/>
    <property type="molecule type" value="Genomic_DNA"/>
</dbReference>
<reference evidence="1" key="1">
    <citation type="submission" date="2020-04" db="EMBL/GenBank/DDBJ databases">
        <authorList>
            <person name="Zhang T."/>
        </authorList>
    </citation>
    <scope>NUCLEOTIDE SEQUENCE</scope>
    <source>
        <strain evidence="1">HKST-UBA01</strain>
    </source>
</reference>
<proteinExistence type="predicted"/>
<evidence type="ECO:0008006" key="3">
    <source>
        <dbReference type="Google" id="ProtNLM"/>
    </source>
</evidence>
<comment type="caution">
    <text evidence="1">The sequence shown here is derived from an EMBL/GenBank/DDBJ whole genome shotgun (WGS) entry which is preliminary data.</text>
</comment>
<evidence type="ECO:0000313" key="1">
    <source>
        <dbReference type="EMBL" id="MCA9727128.1"/>
    </source>
</evidence>
<dbReference type="AlphaFoldDB" id="A0A956LXG6"/>
<organism evidence="1 2">
    <name type="scientific">Eiseniibacteriota bacterium</name>
    <dbReference type="NCBI Taxonomy" id="2212470"/>
    <lineage>
        <taxon>Bacteria</taxon>
        <taxon>Candidatus Eiseniibacteriota</taxon>
    </lineage>
</organism>
<reference evidence="1" key="2">
    <citation type="journal article" date="2021" name="Microbiome">
        <title>Successional dynamics and alternative stable states in a saline activated sludge microbial community over 9 years.</title>
        <authorList>
            <person name="Wang Y."/>
            <person name="Ye J."/>
            <person name="Ju F."/>
            <person name="Liu L."/>
            <person name="Boyd J.A."/>
            <person name="Deng Y."/>
            <person name="Parks D.H."/>
            <person name="Jiang X."/>
            <person name="Yin X."/>
            <person name="Woodcroft B.J."/>
            <person name="Tyson G.W."/>
            <person name="Hugenholtz P."/>
            <person name="Polz M.F."/>
            <person name="Zhang T."/>
        </authorList>
    </citation>
    <scope>NUCLEOTIDE SEQUENCE</scope>
    <source>
        <strain evidence="1">HKST-UBA01</strain>
    </source>
</reference>
<dbReference type="Proteomes" id="UP000697710">
    <property type="component" value="Unassembled WGS sequence"/>
</dbReference>
<protein>
    <recommendedName>
        <fullName evidence="3">GWxTD domain-containing protein</fullName>
    </recommendedName>
</protein>
<accession>A0A956LXG6</accession>